<dbReference type="EMBL" id="LTBA01000075">
    <property type="protein sequence ID" value="KYH30459.1"/>
    <property type="molecule type" value="Genomic_DNA"/>
</dbReference>
<proteinExistence type="predicted"/>
<evidence type="ECO:0000313" key="2">
    <source>
        <dbReference type="Proteomes" id="UP000075531"/>
    </source>
</evidence>
<dbReference type="STRING" id="1121338.CLTEP_26520"/>
<comment type="caution">
    <text evidence="1">The sequence shown here is derived from an EMBL/GenBank/DDBJ whole genome shotgun (WGS) entry which is preliminary data.</text>
</comment>
<dbReference type="Proteomes" id="UP000075531">
    <property type="component" value="Unassembled WGS sequence"/>
</dbReference>
<dbReference type="AlphaFoldDB" id="A0A151AS42"/>
<accession>A0A151AS42</accession>
<reference evidence="1 2" key="1">
    <citation type="submission" date="2016-02" db="EMBL/GenBank/DDBJ databases">
        <title>Genome sequence of Clostridium tepidiprofundi DSM 19306.</title>
        <authorList>
            <person name="Poehlein A."/>
            <person name="Daniel R."/>
        </authorList>
    </citation>
    <scope>NUCLEOTIDE SEQUENCE [LARGE SCALE GENOMIC DNA]</scope>
    <source>
        <strain evidence="1 2">DSM 19306</strain>
    </source>
</reference>
<name>A0A151AS42_9CLOT</name>
<keyword evidence="2" id="KW-1185">Reference proteome</keyword>
<gene>
    <name evidence="1" type="ORF">CLTEP_26520</name>
</gene>
<protein>
    <submittedName>
        <fullName evidence="1">Uncharacterized protein</fullName>
    </submittedName>
</protein>
<evidence type="ECO:0000313" key="1">
    <source>
        <dbReference type="EMBL" id="KYH30459.1"/>
    </source>
</evidence>
<dbReference type="PATRIC" id="fig|1121338.3.peg.2760"/>
<sequence>MFIFIFIILIPFCSLFFLVKPLNTIFVMGNNSFELMNNIDATNLLASLKNVKKNI</sequence>
<organism evidence="1 2">
    <name type="scientific">Clostridium tepidiprofundi DSM 19306</name>
    <dbReference type="NCBI Taxonomy" id="1121338"/>
    <lineage>
        <taxon>Bacteria</taxon>
        <taxon>Bacillati</taxon>
        <taxon>Bacillota</taxon>
        <taxon>Clostridia</taxon>
        <taxon>Eubacteriales</taxon>
        <taxon>Clostridiaceae</taxon>
        <taxon>Clostridium</taxon>
    </lineage>
</organism>